<accession>A0A367RU78</accession>
<reference evidence="1 2" key="1">
    <citation type="submission" date="2016-04" db="EMBL/GenBank/DDBJ databases">
        <authorList>
            <person name="Evans L.H."/>
            <person name="Alamgir A."/>
            <person name="Owens N."/>
            <person name="Weber N.D."/>
            <person name="Virtaneva K."/>
            <person name="Barbian K."/>
            <person name="Babar A."/>
            <person name="Rosenke K."/>
        </authorList>
    </citation>
    <scope>NUCLEOTIDE SEQUENCE [LARGE SCALE GENOMIC DNA]</scope>
    <source>
        <strain evidence="1">NIES-2108</strain>
    </source>
</reference>
<proteinExistence type="predicted"/>
<dbReference type="EMBL" id="LXQE01000096">
    <property type="protein sequence ID" value="RCJ39431.1"/>
    <property type="molecule type" value="Genomic_DNA"/>
</dbReference>
<name>A0A367RU78_NOSPU</name>
<organism evidence="1 2">
    <name type="scientific">Nostoc punctiforme NIES-2108</name>
    <dbReference type="NCBI Taxonomy" id="1356359"/>
    <lineage>
        <taxon>Bacteria</taxon>
        <taxon>Bacillati</taxon>
        <taxon>Cyanobacteriota</taxon>
        <taxon>Cyanophyceae</taxon>
        <taxon>Nostocales</taxon>
        <taxon>Nostocaceae</taxon>
        <taxon>Nostoc</taxon>
    </lineage>
</organism>
<dbReference type="Proteomes" id="UP000252085">
    <property type="component" value="Unassembled WGS sequence"/>
</dbReference>
<gene>
    <name evidence="1" type="ORF">A6769_06640</name>
</gene>
<sequence>MSKIISTNAAVVAQEQLFTNLTPEEAAIIEGGYNLYVSSIVCLKDGADTFSQDDVYANVTVDEITSRLNVGGMSAGDGKNLGWEFNFFENAEISFFDSDWPDSDDALGGFSVSGPTNGIQRTTIAGGGSRYRVSYSVS</sequence>
<comment type="caution">
    <text evidence="1">The sequence shown here is derived from an EMBL/GenBank/DDBJ whole genome shotgun (WGS) entry which is preliminary data.</text>
</comment>
<evidence type="ECO:0000313" key="1">
    <source>
        <dbReference type="EMBL" id="RCJ39431.1"/>
    </source>
</evidence>
<protein>
    <submittedName>
        <fullName evidence="1">Uncharacterized protein</fullName>
    </submittedName>
</protein>
<dbReference type="AlphaFoldDB" id="A0A367RU78"/>
<evidence type="ECO:0000313" key="2">
    <source>
        <dbReference type="Proteomes" id="UP000252085"/>
    </source>
</evidence>